<feature type="domain" description="tRNA (32-2'-O)-methyltransferase regulator THADA-like C-terminal TPR repeats region" evidence="6">
    <location>
        <begin position="1303"/>
        <end position="1447"/>
    </location>
</feature>
<evidence type="ECO:0000259" key="5">
    <source>
        <dbReference type="Pfam" id="PF25150"/>
    </source>
</evidence>
<feature type="region of interest" description="Disordered" evidence="3">
    <location>
        <begin position="1224"/>
        <end position="1254"/>
    </location>
</feature>
<evidence type="ECO:0000256" key="2">
    <source>
        <dbReference type="ARBA" id="ARBA00022694"/>
    </source>
</evidence>
<evidence type="ECO:0000313" key="8">
    <source>
        <dbReference type="Proteomes" id="UP001179952"/>
    </source>
</evidence>
<dbReference type="Pfam" id="PF25150">
    <property type="entry name" value="TPR_Trm732"/>
    <property type="match status" value="1"/>
</dbReference>
<dbReference type="InterPro" id="IPR016024">
    <property type="entry name" value="ARM-type_fold"/>
</dbReference>
<feature type="domain" description="tRNA (32-2'-O)-methyltransferase regulator THADA-like TPR repeats region" evidence="5">
    <location>
        <begin position="528"/>
        <end position="819"/>
    </location>
</feature>
<accession>A0AAV9A9S8</accession>
<dbReference type="GO" id="GO:0030488">
    <property type="term" value="P:tRNA methylation"/>
    <property type="evidence" value="ECO:0007669"/>
    <property type="project" value="TreeGrafter"/>
</dbReference>
<dbReference type="InterPro" id="IPR051954">
    <property type="entry name" value="tRNA_methyltransferase_THADA"/>
</dbReference>
<reference evidence="7" key="2">
    <citation type="submission" date="2023-06" db="EMBL/GenBank/DDBJ databases">
        <authorList>
            <person name="Ma L."/>
            <person name="Liu K.-W."/>
            <person name="Li Z."/>
            <person name="Hsiao Y.-Y."/>
            <person name="Qi Y."/>
            <person name="Fu T."/>
            <person name="Tang G."/>
            <person name="Zhang D."/>
            <person name="Sun W.-H."/>
            <person name="Liu D.-K."/>
            <person name="Li Y."/>
            <person name="Chen G.-Z."/>
            <person name="Liu X.-D."/>
            <person name="Liao X.-Y."/>
            <person name="Jiang Y.-T."/>
            <person name="Yu X."/>
            <person name="Hao Y."/>
            <person name="Huang J."/>
            <person name="Zhao X.-W."/>
            <person name="Ke S."/>
            <person name="Chen Y.-Y."/>
            <person name="Wu W.-L."/>
            <person name="Hsu J.-L."/>
            <person name="Lin Y.-F."/>
            <person name="Huang M.-D."/>
            <person name="Li C.-Y."/>
            <person name="Huang L."/>
            <person name="Wang Z.-W."/>
            <person name="Zhao X."/>
            <person name="Zhong W.-Y."/>
            <person name="Peng D.-H."/>
            <person name="Ahmad S."/>
            <person name="Lan S."/>
            <person name="Zhang J.-S."/>
            <person name="Tsai W.-C."/>
            <person name="Van De Peer Y."/>
            <person name="Liu Z.-J."/>
        </authorList>
    </citation>
    <scope>NUCLEOTIDE SEQUENCE</scope>
    <source>
        <strain evidence="7">SCP</strain>
        <tissue evidence="7">Leaves</tissue>
    </source>
</reference>
<organism evidence="7 8">
    <name type="scientific">Acorus gramineus</name>
    <name type="common">Dwarf sweet flag</name>
    <dbReference type="NCBI Taxonomy" id="55184"/>
    <lineage>
        <taxon>Eukaryota</taxon>
        <taxon>Viridiplantae</taxon>
        <taxon>Streptophyta</taxon>
        <taxon>Embryophyta</taxon>
        <taxon>Tracheophyta</taxon>
        <taxon>Spermatophyta</taxon>
        <taxon>Magnoliopsida</taxon>
        <taxon>Liliopsida</taxon>
        <taxon>Acoraceae</taxon>
        <taxon>Acorus</taxon>
    </lineage>
</organism>
<dbReference type="PANTHER" id="PTHR14387:SF0">
    <property type="entry name" value="DUF2428 DOMAIN-CONTAINING PROTEIN"/>
    <property type="match status" value="1"/>
</dbReference>
<gene>
    <name evidence="7" type="ORF">QJS04_geneDACA013388</name>
</gene>
<evidence type="ECO:0000256" key="1">
    <source>
        <dbReference type="ARBA" id="ARBA00010409"/>
    </source>
</evidence>
<reference evidence="7" key="1">
    <citation type="journal article" date="2023" name="Nat. Commun.">
        <title>Diploid and tetraploid genomes of Acorus and the evolution of monocots.</title>
        <authorList>
            <person name="Ma L."/>
            <person name="Liu K.W."/>
            <person name="Li Z."/>
            <person name="Hsiao Y.Y."/>
            <person name="Qi Y."/>
            <person name="Fu T."/>
            <person name="Tang G.D."/>
            <person name="Zhang D."/>
            <person name="Sun W.H."/>
            <person name="Liu D.K."/>
            <person name="Li Y."/>
            <person name="Chen G.Z."/>
            <person name="Liu X.D."/>
            <person name="Liao X.Y."/>
            <person name="Jiang Y.T."/>
            <person name="Yu X."/>
            <person name="Hao Y."/>
            <person name="Huang J."/>
            <person name="Zhao X.W."/>
            <person name="Ke S."/>
            <person name="Chen Y.Y."/>
            <person name="Wu W.L."/>
            <person name="Hsu J.L."/>
            <person name="Lin Y.F."/>
            <person name="Huang M.D."/>
            <person name="Li C.Y."/>
            <person name="Huang L."/>
            <person name="Wang Z.W."/>
            <person name="Zhao X."/>
            <person name="Zhong W.Y."/>
            <person name="Peng D.H."/>
            <person name="Ahmad S."/>
            <person name="Lan S."/>
            <person name="Zhang J.S."/>
            <person name="Tsai W.C."/>
            <person name="Van de Peer Y."/>
            <person name="Liu Z.J."/>
        </authorList>
    </citation>
    <scope>NUCLEOTIDE SEQUENCE</scope>
    <source>
        <strain evidence="7">SCP</strain>
    </source>
</reference>
<feature type="compositionally biased region" description="Polar residues" evidence="3">
    <location>
        <begin position="1224"/>
        <end position="1249"/>
    </location>
</feature>
<evidence type="ECO:0008006" key="9">
    <source>
        <dbReference type="Google" id="ProtNLM"/>
    </source>
</evidence>
<evidence type="ECO:0000259" key="6">
    <source>
        <dbReference type="Pfam" id="PF25151"/>
    </source>
</evidence>
<evidence type="ECO:0000256" key="3">
    <source>
        <dbReference type="SAM" id="MobiDB-lite"/>
    </source>
</evidence>
<evidence type="ECO:0000259" key="4">
    <source>
        <dbReference type="Pfam" id="PF10350"/>
    </source>
</evidence>
<comment type="similarity">
    <text evidence="1">Belongs to the THADA family.</text>
</comment>
<dbReference type="Pfam" id="PF10350">
    <property type="entry name" value="DUF2428"/>
    <property type="match status" value="1"/>
</dbReference>
<proteinExistence type="inferred from homology"/>
<dbReference type="GO" id="GO:0005829">
    <property type="term" value="C:cytosol"/>
    <property type="evidence" value="ECO:0007669"/>
    <property type="project" value="TreeGrafter"/>
</dbReference>
<keyword evidence="8" id="KW-1185">Reference proteome</keyword>
<dbReference type="PANTHER" id="PTHR14387">
    <property type="entry name" value="THADA/DEATH RECEPTOR INTERACTING PROTEIN"/>
    <property type="match status" value="1"/>
</dbReference>
<feature type="domain" description="DUF2428" evidence="4">
    <location>
        <begin position="975"/>
        <end position="1301"/>
    </location>
</feature>
<name>A0AAV9A9S8_ACOGR</name>
<dbReference type="Proteomes" id="UP001179952">
    <property type="component" value="Unassembled WGS sequence"/>
</dbReference>
<dbReference type="InterPro" id="IPR019442">
    <property type="entry name" value="THADA/TRM732_DUF2428"/>
</dbReference>
<dbReference type="InterPro" id="IPR056842">
    <property type="entry name" value="THADA-like_TPR_C"/>
</dbReference>
<dbReference type="EMBL" id="JAUJYN010000011">
    <property type="protein sequence ID" value="KAK1260932.1"/>
    <property type="molecule type" value="Genomic_DNA"/>
</dbReference>
<protein>
    <recommendedName>
        <fullName evidence="9">DUF2428 domain-containing protein</fullName>
    </recommendedName>
</protein>
<evidence type="ECO:0000313" key="7">
    <source>
        <dbReference type="EMBL" id="KAK1260932.1"/>
    </source>
</evidence>
<sequence>MSAKWRALQHRHRYTYSSVVFPKPYIETLDLLTASSSLSSPKFLSELTTLASLSTTYAQVSSAKSLASAFSDLLASSSDATASEAAVRLYLEILFLENSLPLHRTLISPLARHRSARSLIGGCLASLCVEYGTRRRFAASRAVLSFMGFPKLGFLMEALEDCAVPTARDVSTGLTAVVSDVKSGSRPSPAVLEHCQEALSCLYYVLQKFPRKFLASDGRTVFDAAVMVILSVLRSSAFTRDCLVAAGVSFCAALQVCMDSNELPFFIAERVFGVSSFDESKHIEIEEHLHVEVEGFSVLSRICLLRGLLTAIPRPMLNAHLNCSWTVLCNGVLPELCSYCENPVDSHFNFHALTVMQICLQQIKTSVSEGIASVSVEFDPFPEDMVCRLLRIVWNNLEDPLNQTVKQVHLVFDLLLDIRSAFLRISQGGGERMKLFLLGIAADLLKLGPRCKGRYVPLASLARRLSSKTILELNPNLLSETVYAYIEDDVCCAVTSFLKCFLECLRDECWSSNGIEGGYVAFRGLCLPPILEGLVSGIPKLRTNLNTYALHAVLDVDVDAIFAMLDFISIGPTSGGGQTELTDEQRVAALVSLLKVSRALALIEGDIDWCTGDDKSFASLCMKGIDVKIPVVWLRMALTHVEDSLRIDTAESLFLNPKTASLPSSLELILVREAVPLNMRCCSMAFQMKWNSLFRKFFSRVRTTLERQNKLGCWRPMAHCKNNVDNLVSDVRDRADDLFQFMKWLSSFLFYSCYPSAPYERKIMAMELIQTMIDVWPTTVIPSSGDNDELITPYSEWFTSAESTLLLVGSIVDSWDRLRESSFRILMCFPTPLPGISDEVEVKILIVWAKKLVCSPRVRESDAGALTLRLIFKKYVLELGWMVGASAEVICSKPLVDCMMNGASETHKLRTPLVEYIFSLVEWLRLVVEQGEKDLLEACKNSFVHGVLLSLRYTFEELDWNSEAVSSSISGIRCALQELLELVMRISSLALWVVSADAWYLPNDMDDDNIDDLLLSDMQIEMDVSESSSGFMDKSLELVDSVRPTEQVVMVGCWLAMKEVSLLLGTIIRKIPLPNCTSSNSSDLTDVAIENVELPSLKEFDTVLDFKQLKNIGNHFLQVLLKMKHNGAIDKTRAGFTALCNRLLCSNDSRLCKLTESWMELLMEKMVSQGQTVDDLLRRSAGIPAAFIALFLAEPEGMPKKLLPQALRWLIDVATMSLPHVSKVKNQNGEVTRTTKNQISEKSASNGRASKSRDEGVIPTVHAFNVLRVAFNDTNLATDTSGFSAEALIISIRSFASPYWEVRNSACLAYTALVRRLIGFLNVHKRESARRALTGLEFFYRYPSLHSFLLSELKIATDSLENGCTKSSEFNIVKAIHPSLCPILILLSRLKPSQISIATNDVLDPLLFMPFTRRCATQNNLRVRVLASRALTGLVSNEKLQSVMRCIAEGLPQGENQAPIPNGICLNSYSPSNMVNGTNIEKSHHVSFNSIHGILLQLSALLDTNCRSLIDVSRKDQILEDLIKILVKCSWIGSIKSCPCPTLNSSYLQVLNHMMDITRTCGVSKHFTHVRSFLMELSSECLDAEVSRRPSLYDPTKAELRRQAAFSYFGCVFEGSAEATDDGLEICKLLPPNSSNIGENESLIIGLHEKLLVCISDDMHEVRLATLKCLFRLLKFMKFSGPRNPSSENTDNFYMWAKSNLQPTLMKRLYVENNPKCIYYILRNIFLWNVLQLQKCSGLQNEETISFMGVNRAFVFQFWDRLVSLNKCVPRAKTRESLLCCMGICVRHLAILFRNSASSDDSQIDGECTISSRGTDQSAILTIYECIHFFINLVKQHSASSEPVNMRRAAAESLIASGLLEEALWVGPIISEDQNSFGEELISDSMEQVTDELEPAKAINFYAQRILDLWVICIRLLEDEDIQLRQNLSKSVQRCIDSKGSTKSNLTESAPAQVEKVIVSSFEYLSSVFGHWTLYIDYLLRWVLDMGHYIRAQGDLVRRVFDKEIDNHHEERLLICQLCCSNLERLLKPKTCLVSTCNEVNIQRWRTRFLDQLISYANGYLDIEGASHWIGGIGNHKDAFIPLYANLLGLHALSQFHYHVSSSSMERGCHTSPLLSDFIRLDTVIGPFLRNPLISNLYFSVIQTFEKLCGVTTATESSKTNCSLWKGFNPYFLLN</sequence>
<dbReference type="InterPro" id="IPR056843">
    <property type="entry name" value="THADA-like_TPR"/>
</dbReference>
<keyword evidence="2" id="KW-0819">tRNA processing</keyword>
<dbReference type="SUPFAM" id="SSF48371">
    <property type="entry name" value="ARM repeat"/>
    <property type="match status" value="1"/>
</dbReference>
<dbReference type="Pfam" id="PF25151">
    <property type="entry name" value="TPR_Trm732_C"/>
    <property type="match status" value="1"/>
</dbReference>
<comment type="caution">
    <text evidence="7">The sequence shown here is derived from an EMBL/GenBank/DDBJ whole genome shotgun (WGS) entry which is preliminary data.</text>
</comment>